<dbReference type="SUPFAM" id="SSF48726">
    <property type="entry name" value="Immunoglobulin"/>
    <property type="match status" value="6"/>
</dbReference>
<dbReference type="InterPro" id="IPR036179">
    <property type="entry name" value="Ig-like_dom_sf"/>
</dbReference>
<evidence type="ECO:0000256" key="6">
    <source>
        <dbReference type="ARBA" id="ARBA00023170"/>
    </source>
</evidence>
<keyword evidence="2 15" id="KW-0812">Transmembrane</keyword>
<dbReference type="PANTHER" id="PTHR24416:SF600">
    <property type="entry name" value="PDGF- AND VEGF-RECEPTOR RELATED, ISOFORM J"/>
    <property type="match status" value="1"/>
</dbReference>
<dbReference type="InterPro" id="IPR013098">
    <property type="entry name" value="Ig_I-set"/>
</dbReference>
<keyword evidence="12" id="KW-0479">Metal-binding</keyword>
<keyword evidence="8" id="KW-0393">Immunoglobulin domain</keyword>
<dbReference type="InParanoid" id="A0A067QZT6"/>
<dbReference type="GO" id="GO:0046872">
    <property type="term" value="F:metal ion binding"/>
    <property type="evidence" value="ECO:0007669"/>
    <property type="project" value="UniProtKB-KW"/>
</dbReference>
<reference evidence="19 20" key="1">
    <citation type="journal article" date="2014" name="Nat. Commun.">
        <title>Molecular traces of alternative social organization in a termite genome.</title>
        <authorList>
            <person name="Terrapon N."/>
            <person name="Li C."/>
            <person name="Robertson H.M."/>
            <person name="Ji L."/>
            <person name="Meng X."/>
            <person name="Booth W."/>
            <person name="Chen Z."/>
            <person name="Childers C.P."/>
            <person name="Glastad K.M."/>
            <person name="Gokhale K."/>
            <person name="Gowin J."/>
            <person name="Gronenberg W."/>
            <person name="Hermansen R.A."/>
            <person name="Hu H."/>
            <person name="Hunt B.G."/>
            <person name="Huylmans A.K."/>
            <person name="Khalil S.M."/>
            <person name="Mitchell R.D."/>
            <person name="Munoz-Torres M.C."/>
            <person name="Mustard J.A."/>
            <person name="Pan H."/>
            <person name="Reese J.T."/>
            <person name="Scharf M.E."/>
            <person name="Sun F."/>
            <person name="Vogel H."/>
            <person name="Xiao J."/>
            <person name="Yang W."/>
            <person name="Yang Z."/>
            <person name="Yang Z."/>
            <person name="Zhou J."/>
            <person name="Zhu J."/>
            <person name="Brent C.S."/>
            <person name="Elsik C.G."/>
            <person name="Goodisman M.A."/>
            <person name="Liberles D.A."/>
            <person name="Roe R.M."/>
            <person name="Vargo E.L."/>
            <person name="Vilcinskas A."/>
            <person name="Wang J."/>
            <person name="Bornberg-Bauer E."/>
            <person name="Korb J."/>
            <person name="Zhang G."/>
            <person name="Liebig J."/>
        </authorList>
    </citation>
    <scope>NUCLEOTIDE SEQUENCE [LARGE SCALE GENOMIC DNA]</scope>
    <source>
        <tissue evidence="19">Whole organism</tissue>
    </source>
</reference>
<feature type="domain" description="Ig-like" evidence="18">
    <location>
        <begin position="641"/>
        <end position="730"/>
    </location>
</feature>
<feature type="signal peptide" evidence="16">
    <location>
        <begin position="1"/>
        <end position="22"/>
    </location>
</feature>
<dbReference type="SUPFAM" id="SSF56112">
    <property type="entry name" value="Protein kinase-like (PK-like)"/>
    <property type="match status" value="1"/>
</dbReference>
<dbReference type="FunFam" id="3.30.200.20:FF:000384">
    <property type="entry name" value="Receptor protein-tyrosine kinase"/>
    <property type="match status" value="1"/>
</dbReference>
<dbReference type="PANTHER" id="PTHR24416">
    <property type="entry name" value="TYROSINE-PROTEIN KINASE RECEPTOR"/>
    <property type="match status" value="1"/>
</dbReference>
<evidence type="ECO:0000256" key="2">
    <source>
        <dbReference type="ARBA" id="ARBA00022692"/>
    </source>
</evidence>
<evidence type="ECO:0000256" key="9">
    <source>
        <dbReference type="ARBA" id="ARBA00051243"/>
    </source>
</evidence>
<protein>
    <submittedName>
        <fullName evidence="19">Vascular endothelial growth factor receptor 1</fullName>
    </submittedName>
</protein>
<comment type="catalytic activity">
    <reaction evidence="9">
        <text>L-tyrosyl-[protein] + ATP = O-phospho-L-tyrosyl-[protein] + ADP + H(+)</text>
        <dbReference type="Rhea" id="RHEA:10596"/>
        <dbReference type="Rhea" id="RHEA-COMP:10136"/>
        <dbReference type="Rhea" id="RHEA-COMP:20101"/>
        <dbReference type="ChEBI" id="CHEBI:15378"/>
        <dbReference type="ChEBI" id="CHEBI:30616"/>
        <dbReference type="ChEBI" id="CHEBI:46858"/>
        <dbReference type="ChEBI" id="CHEBI:61978"/>
        <dbReference type="ChEBI" id="CHEBI:456216"/>
        <dbReference type="EC" id="2.7.10.1"/>
    </reaction>
</comment>
<keyword evidence="4 15" id="KW-0472">Membrane</keyword>
<feature type="binding site" evidence="12">
    <location>
        <position position="1076"/>
    </location>
    <ligand>
        <name>Mg(2+)</name>
        <dbReference type="ChEBI" id="CHEBI:18420"/>
    </ligand>
</feature>
<feature type="site" description="Important for interaction with phosphotyrosine-binding proteins" evidence="13">
    <location>
        <position position="1202"/>
    </location>
</feature>
<dbReference type="Pfam" id="PF13895">
    <property type="entry name" value="Ig_2"/>
    <property type="match status" value="1"/>
</dbReference>
<dbReference type="InterPro" id="IPR008266">
    <property type="entry name" value="Tyr_kinase_AS"/>
</dbReference>
<dbReference type="InterPro" id="IPR013783">
    <property type="entry name" value="Ig-like_fold"/>
</dbReference>
<dbReference type="OrthoDB" id="3256376at2759"/>
<dbReference type="InterPro" id="IPR050122">
    <property type="entry name" value="RTK"/>
</dbReference>
<dbReference type="SMART" id="SM00408">
    <property type="entry name" value="IGc2"/>
    <property type="match status" value="5"/>
</dbReference>
<dbReference type="InterPro" id="IPR011009">
    <property type="entry name" value="Kinase-like_dom_sf"/>
</dbReference>
<feature type="binding site" evidence="11 14">
    <location>
        <position position="847"/>
    </location>
    <ligand>
        <name>ATP</name>
        <dbReference type="ChEBI" id="CHEBI:30616"/>
    </ligand>
</feature>
<evidence type="ECO:0000256" key="12">
    <source>
        <dbReference type="PIRSR" id="PIRSR000615-3"/>
    </source>
</evidence>
<keyword evidence="7" id="KW-0325">Glycoprotein</keyword>
<evidence type="ECO:0000256" key="7">
    <source>
        <dbReference type="ARBA" id="ARBA00023180"/>
    </source>
</evidence>
<dbReference type="GO" id="GO:0043235">
    <property type="term" value="C:receptor complex"/>
    <property type="evidence" value="ECO:0007669"/>
    <property type="project" value="TreeGrafter"/>
</dbReference>
<evidence type="ECO:0000313" key="20">
    <source>
        <dbReference type="Proteomes" id="UP000027135"/>
    </source>
</evidence>
<feature type="domain" description="Ig-like" evidence="18">
    <location>
        <begin position="422"/>
        <end position="524"/>
    </location>
</feature>
<dbReference type="FunCoup" id="A0A067QZT6">
    <property type="interactions" value="157"/>
</dbReference>
<dbReference type="FunFam" id="2.60.40.10:FF:000032">
    <property type="entry name" value="palladin isoform X1"/>
    <property type="match status" value="1"/>
</dbReference>
<dbReference type="GO" id="GO:0004714">
    <property type="term" value="F:transmembrane receptor protein tyrosine kinase activity"/>
    <property type="evidence" value="ECO:0007669"/>
    <property type="project" value="UniProtKB-EC"/>
</dbReference>
<dbReference type="InterPro" id="IPR003598">
    <property type="entry name" value="Ig_sub2"/>
</dbReference>
<dbReference type="InterPro" id="IPR007110">
    <property type="entry name" value="Ig-like_dom"/>
</dbReference>
<keyword evidence="16" id="KW-0732">Signal</keyword>
<keyword evidence="6 19" id="KW-0675">Receptor</keyword>
<dbReference type="InterPro" id="IPR001245">
    <property type="entry name" value="Ser-Thr/Tyr_kinase_cat_dom"/>
</dbReference>
<dbReference type="Gene3D" id="3.30.200.20">
    <property type="entry name" value="Phosphorylase Kinase, domain 1"/>
    <property type="match status" value="1"/>
</dbReference>
<evidence type="ECO:0000256" key="1">
    <source>
        <dbReference type="ARBA" id="ARBA00004167"/>
    </source>
</evidence>
<dbReference type="PROSITE" id="PS00107">
    <property type="entry name" value="PROTEIN_KINASE_ATP"/>
    <property type="match status" value="1"/>
</dbReference>
<dbReference type="PROSITE" id="PS50835">
    <property type="entry name" value="IG_LIKE"/>
    <property type="match status" value="4"/>
</dbReference>
<dbReference type="OMA" id="SCGHIRP"/>
<gene>
    <name evidence="19" type="ORF">L798_09878</name>
</gene>
<organism evidence="19 20">
    <name type="scientific">Zootermopsis nevadensis</name>
    <name type="common">Dampwood termite</name>
    <dbReference type="NCBI Taxonomy" id="136037"/>
    <lineage>
        <taxon>Eukaryota</taxon>
        <taxon>Metazoa</taxon>
        <taxon>Ecdysozoa</taxon>
        <taxon>Arthropoda</taxon>
        <taxon>Hexapoda</taxon>
        <taxon>Insecta</taxon>
        <taxon>Pterygota</taxon>
        <taxon>Neoptera</taxon>
        <taxon>Polyneoptera</taxon>
        <taxon>Dictyoptera</taxon>
        <taxon>Blattodea</taxon>
        <taxon>Blattoidea</taxon>
        <taxon>Termitoidae</taxon>
        <taxon>Termopsidae</taxon>
        <taxon>Zootermopsis</taxon>
    </lineage>
</organism>
<evidence type="ECO:0000313" key="19">
    <source>
        <dbReference type="EMBL" id="KDR15951.1"/>
    </source>
</evidence>
<feature type="chain" id="PRO_5001644588" evidence="16">
    <location>
        <begin position="23"/>
        <end position="1356"/>
    </location>
</feature>
<dbReference type="Pfam" id="PF07679">
    <property type="entry name" value="I-set"/>
    <property type="match status" value="1"/>
</dbReference>
<dbReference type="Pfam" id="PF07714">
    <property type="entry name" value="PK_Tyr_Ser-Thr"/>
    <property type="match status" value="1"/>
</dbReference>
<dbReference type="GO" id="GO:0005524">
    <property type="term" value="F:ATP binding"/>
    <property type="evidence" value="ECO:0007669"/>
    <property type="project" value="UniProtKB-UniRule"/>
</dbReference>
<feature type="domain" description="Ig-like" evidence="18">
    <location>
        <begin position="216"/>
        <end position="315"/>
    </location>
</feature>
<dbReference type="InterPro" id="IPR003599">
    <property type="entry name" value="Ig_sub"/>
</dbReference>
<evidence type="ECO:0000256" key="11">
    <source>
        <dbReference type="PIRSR" id="PIRSR000615-2"/>
    </source>
</evidence>
<dbReference type="GO" id="GO:0007169">
    <property type="term" value="P:cell surface receptor protein tyrosine kinase signaling pathway"/>
    <property type="evidence" value="ECO:0007669"/>
    <property type="project" value="TreeGrafter"/>
</dbReference>
<evidence type="ECO:0000259" key="17">
    <source>
        <dbReference type="PROSITE" id="PS50011"/>
    </source>
</evidence>
<evidence type="ECO:0000256" key="15">
    <source>
        <dbReference type="SAM" id="Phobius"/>
    </source>
</evidence>
<dbReference type="eggNOG" id="KOG0200">
    <property type="taxonomic scope" value="Eukaryota"/>
</dbReference>
<keyword evidence="12" id="KW-0460">Magnesium</keyword>
<keyword evidence="20" id="KW-1185">Reference proteome</keyword>
<dbReference type="Gene3D" id="2.60.40.10">
    <property type="entry name" value="Immunoglobulins"/>
    <property type="match status" value="6"/>
</dbReference>
<dbReference type="Proteomes" id="UP000027135">
    <property type="component" value="Unassembled WGS sequence"/>
</dbReference>
<dbReference type="SMART" id="SM00409">
    <property type="entry name" value="IG"/>
    <property type="match status" value="7"/>
</dbReference>
<dbReference type="Gene3D" id="1.10.510.10">
    <property type="entry name" value="Transferase(Phosphotransferase) domain 1"/>
    <property type="match status" value="1"/>
</dbReference>
<evidence type="ECO:0000256" key="8">
    <source>
        <dbReference type="ARBA" id="ARBA00023319"/>
    </source>
</evidence>
<evidence type="ECO:0000256" key="13">
    <source>
        <dbReference type="PIRSR" id="PIRSR000615-4"/>
    </source>
</evidence>
<accession>A0A067QZT6</accession>
<sequence>MACYGVRFLLLVLCVAVSPGWQHDTQVARSGATIELNCEEEFPVHWCYPRVYNDSCMIKDATGDVELSYTTENNYKGRLIIKDAVYTDTGYYYCVRNDTTECSLQMEGAQRKYIYVKDNENLLAGDSFCHVYAEVKRNAVLPCRPTSPDIKITLNKDEKNLSLGKQKDSNLNIAYDPTIGFTLENIGIFDSGEYKCVNEDMPFPAIMNLFVSERKPTYAMKPRISGPEHIIVRKGRDLVLECQGLSERGVNMKIMWFKSQKFQASTPQTSCKNGDYDCMVTFLRVMNVTDDDGGTYTCVINDKYNNTRNNSRTVKVIGENEVGITLKSDSNETIFMQVGQTKEVKMVVNVFAPENVTLKWYGPNGNQLHPDMVKYGIESKSDQTILKVFHPNLYDAGMYRLDAYNSIGMVSLKRLLIVQDKPNISLSRGLVLFPEYSVVNFSCVVWSPKPVEVKWFFKTCDLRKPGDCDNDDNFRQEGLSKHVKDSKEAYDVFRISLIVTQGILRCAAKNSFGNGNDSLKLYITDLPHVRETPHVWGEPDDVVMEGEDSFSVVEGDNFTLKCASSVYNNTHHPVWYTDRSTVHNSTGLKVITSKTEFLYVSNLEFINITKEQHTAVYSCYENNETTTPLGKQILVADSENAKIIETNLENMEVKLGDSLNITCRSAGMPEPITLWYKDGKLVINDKTVELTERNQSLKIILMKPENEGKYTCVVKNRLQEDSAEGYVTVTGKAGFSVTMVVITVVCAFVVVVLIIVLIVKTLKAKKLQKELNLAGLANFEKGALECINPELPVDEQADLLPYDRTWEFPREKLILGKQLGAGAFGVVMKAEAYGILDYEEKTTVAVKMVKSGADRAFIKALASELKIMTHLGKHLNVVNLLGASTKNLAKMELMVIVEFCRYGNIHNYLLRHRDDFIDQMDHTTGRLNLALGMEKLCRSQSSKSKISLKQRLLSYTSTVTGDSYSGGINSELHAPSTPRTTEMPGLTSDMAVVSSPTGEPDECLLSNSSSEQPDWRVKYRGDYKGSTMPVCSHDLFCWAFQVARGMEYLVSRKVLHGDLAARNILLADDNVVKICDFGLAKSMYKSDNYQKKTSGPLPVKWMALESIRDRIFSTQSDVWSFGIVLWELFSLAQTPYPGMEADERLFLKLVDGYRMEQPPFATNAIYRMMLQCWDASPVKRPSFPELAEQLGAMLDDSIRRHYEELNSQYVDMNERNLHDDYLSMMSAPNYSNIVAPQETQHEYVNSPDSCPDDSPRQKVKSLKSVVSPLLTDSVFDFSGEANNTGYLTMTGKEDIFSPGHVDENPFKYSPYMQKELPTEMKHLKVINIPSSDNYVNVGHKPSTETQFENPTYLMAK</sequence>
<dbReference type="EMBL" id="KK852811">
    <property type="protein sequence ID" value="KDR15951.1"/>
    <property type="molecule type" value="Genomic_DNA"/>
</dbReference>
<dbReference type="InterPro" id="IPR017441">
    <property type="entry name" value="Protein_kinase_ATP_BS"/>
</dbReference>
<evidence type="ECO:0000256" key="4">
    <source>
        <dbReference type="ARBA" id="ARBA00023136"/>
    </source>
</evidence>
<evidence type="ECO:0000259" key="18">
    <source>
        <dbReference type="PROSITE" id="PS50835"/>
    </source>
</evidence>
<name>A0A067QZT6_ZOONE</name>
<feature type="transmembrane region" description="Helical" evidence="15">
    <location>
        <begin position="735"/>
        <end position="759"/>
    </location>
</feature>
<dbReference type="GO" id="GO:0005886">
    <property type="term" value="C:plasma membrane"/>
    <property type="evidence" value="ECO:0007669"/>
    <property type="project" value="TreeGrafter"/>
</dbReference>
<dbReference type="InterPro" id="IPR000719">
    <property type="entry name" value="Prot_kinase_dom"/>
</dbReference>
<evidence type="ECO:0000256" key="10">
    <source>
        <dbReference type="PIRSR" id="PIRSR000615-1"/>
    </source>
</evidence>
<evidence type="ECO:0000256" key="14">
    <source>
        <dbReference type="PROSITE-ProRule" id="PRU10141"/>
    </source>
</evidence>
<keyword evidence="3 15" id="KW-1133">Transmembrane helix</keyword>
<dbReference type="FunFam" id="1.10.510.10:FF:000373">
    <property type="entry name" value="Receptor protein-tyrosine kinase"/>
    <property type="match status" value="1"/>
</dbReference>
<dbReference type="PROSITE" id="PS50011">
    <property type="entry name" value="PROTEIN_KINASE_DOM"/>
    <property type="match status" value="1"/>
</dbReference>
<feature type="binding site" evidence="12">
    <location>
        <position position="1063"/>
    </location>
    <ligand>
        <name>Mg(2+)</name>
        <dbReference type="ChEBI" id="CHEBI:18420"/>
    </ligand>
</feature>
<feature type="active site" description="Proton acceptor" evidence="10">
    <location>
        <position position="1058"/>
    </location>
</feature>
<dbReference type="PROSITE" id="PS00109">
    <property type="entry name" value="PROTEIN_KINASE_TYR"/>
    <property type="match status" value="1"/>
</dbReference>
<feature type="domain" description="Ig-like" evidence="18">
    <location>
        <begin position="527"/>
        <end position="630"/>
    </location>
</feature>
<proteinExistence type="predicted"/>
<evidence type="ECO:0000256" key="5">
    <source>
        <dbReference type="ARBA" id="ARBA00023157"/>
    </source>
</evidence>
<evidence type="ECO:0000256" key="3">
    <source>
        <dbReference type="ARBA" id="ARBA00022989"/>
    </source>
</evidence>
<dbReference type="STRING" id="136037.A0A067QZT6"/>
<keyword evidence="5" id="KW-1015">Disulfide bond</keyword>
<keyword evidence="11 14" id="KW-0067">ATP-binding</keyword>
<feature type="binding site" evidence="11">
    <location>
        <begin position="820"/>
        <end position="827"/>
    </location>
    <ligand>
        <name>ATP</name>
        <dbReference type="ChEBI" id="CHEBI:30616"/>
    </ligand>
</feature>
<keyword evidence="11 14" id="KW-0547">Nucleotide-binding</keyword>
<evidence type="ECO:0000256" key="16">
    <source>
        <dbReference type="SAM" id="SignalP"/>
    </source>
</evidence>
<feature type="domain" description="Protein kinase" evidence="17">
    <location>
        <begin position="813"/>
        <end position="1194"/>
    </location>
</feature>
<dbReference type="PIRSF" id="PIRSF000615">
    <property type="entry name" value="TyrPK_CSF1-R"/>
    <property type="match status" value="1"/>
</dbReference>
<comment type="subcellular location">
    <subcellularLocation>
        <location evidence="1">Membrane</location>
        <topology evidence="1">Single-pass membrane protein</topology>
    </subcellularLocation>
</comment>
<feature type="binding site" evidence="11">
    <location>
        <position position="1062"/>
    </location>
    <ligand>
        <name>ATP</name>
        <dbReference type="ChEBI" id="CHEBI:30616"/>
    </ligand>
</feature>